<dbReference type="EMBL" id="KZ998573">
    <property type="protein sequence ID" value="RKO85984.1"/>
    <property type="molecule type" value="Genomic_DNA"/>
</dbReference>
<evidence type="ECO:0000256" key="1">
    <source>
        <dbReference type="SAM" id="MobiDB-lite"/>
    </source>
</evidence>
<proteinExistence type="predicted"/>
<name>A0A4P9W1K4_9FUNG</name>
<dbReference type="Proteomes" id="UP000269721">
    <property type="component" value="Unassembled WGS sequence"/>
</dbReference>
<protein>
    <submittedName>
        <fullName evidence="2">Uncharacterized protein</fullName>
    </submittedName>
</protein>
<dbReference type="AlphaFoldDB" id="A0A4P9W1K4"/>
<feature type="region of interest" description="Disordered" evidence="1">
    <location>
        <begin position="311"/>
        <end position="334"/>
    </location>
</feature>
<gene>
    <name evidence="2" type="ORF">BDK51DRAFT_50080</name>
</gene>
<reference evidence="3" key="1">
    <citation type="journal article" date="2018" name="Nat. Microbiol.">
        <title>Leveraging single-cell genomics to expand the fungal tree of life.</title>
        <authorList>
            <person name="Ahrendt S.R."/>
            <person name="Quandt C.A."/>
            <person name="Ciobanu D."/>
            <person name="Clum A."/>
            <person name="Salamov A."/>
            <person name="Andreopoulos B."/>
            <person name="Cheng J.F."/>
            <person name="Woyke T."/>
            <person name="Pelin A."/>
            <person name="Henrissat B."/>
            <person name="Reynolds N.K."/>
            <person name="Benny G.L."/>
            <person name="Smith M.E."/>
            <person name="James T.Y."/>
            <person name="Grigoriev I.V."/>
        </authorList>
    </citation>
    <scope>NUCLEOTIDE SEQUENCE [LARGE SCALE GENOMIC DNA]</scope>
</reference>
<evidence type="ECO:0000313" key="2">
    <source>
        <dbReference type="EMBL" id="RKO85984.1"/>
    </source>
</evidence>
<organism evidence="2 3">
    <name type="scientific">Blyttiomyces helicus</name>
    <dbReference type="NCBI Taxonomy" id="388810"/>
    <lineage>
        <taxon>Eukaryota</taxon>
        <taxon>Fungi</taxon>
        <taxon>Fungi incertae sedis</taxon>
        <taxon>Chytridiomycota</taxon>
        <taxon>Chytridiomycota incertae sedis</taxon>
        <taxon>Chytridiomycetes</taxon>
        <taxon>Chytridiomycetes incertae sedis</taxon>
        <taxon>Blyttiomyces</taxon>
    </lineage>
</organism>
<keyword evidence="3" id="KW-1185">Reference proteome</keyword>
<sequence length="334" mass="36077">MPRIDSALTGPIGARDHERAGCGTPPKEMEANRGRFNDSTNLKIFCTACIAEAQLTYHDLATHRYFPPGSEHDGIFPAFRDQFIGTAEDRETDEYAQYLFGWDGTCQLPAPVPNGTRIEVISGGGGGASSSSPGPRLDGSTLPTRFHAGLSAVHIPRSLTSDRLNGQNWSGKGKPGRRCWRITSPGQKPSCSAPSPSPSRPPRSLFLPLLVKERTISLRDAGRSLPRSPALSLSPPVPTPVSISDTPKMIVAEEQGRQGNERDSCRQAESVRWRIDRGAVPLPYSMLKSAATSKRLIVRSSGRWAPVSAESDRLSSHVHHGPTIPFSSIPADVS</sequence>
<evidence type="ECO:0000313" key="3">
    <source>
        <dbReference type="Proteomes" id="UP000269721"/>
    </source>
</evidence>
<accession>A0A4P9W1K4</accession>
<feature type="region of interest" description="Disordered" evidence="1">
    <location>
        <begin position="1"/>
        <end position="34"/>
    </location>
</feature>
<feature type="region of interest" description="Disordered" evidence="1">
    <location>
        <begin position="163"/>
        <end position="204"/>
    </location>
</feature>
<feature type="compositionally biased region" description="Low complexity" evidence="1">
    <location>
        <begin position="224"/>
        <end position="244"/>
    </location>
</feature>
<feature type="region of interest" description="Disordered" evidence="1">
    <location>
        <begin position="221"/>
        <end position="244"/>
    </location>
</feature>